<dbReference type="EMBL" id="MEUV01000044">
    <property type="protein sequence ID" value="OGC45309.1"/>
    <property type="molecule type" value="Genomic_DNA"/>
</dbReference>
<dbReference type="InterPro" id="IPR036876">
    <property type="entry name" value="UVR_dom_sf"/>
</dbReference>
<protein>
    <recommendedName>
        <fullName evidence="3">UVR domain-containing protein</fullName>
    </recommendedName>
</protein>
<evidence type="ECO:0000313" key="4">
    <source>
        <dbReference type="EMBL" id="OGC45309.1"/>
    </source>
</evidence>
<organism evidence="4 5">
    <name type="scientific">candidate division WWE3 bacterium RBG_19FT_COMBO_34_6</name>
    <dbReference type="NCBI Taxonomy" id="1802612"/>
    <lineage>
        <taxon>Bacteria</taxon>
        <taxon>Katanobacteria</taxon>
    </lineage>
</organism>
<evidence type="ECO:0000256" key="1">
    <source>
        <dbReference type="ARBA" id="ARBA00006821"/>
    </source>
</evidence>
<dbReference type="SUPFAM" id="SSF88713">
    <property type="entry name" value="Glycoside hydrolase/deacetylase"/>
    <property type="match status" value="1"/>
</dbReference>
<dbReference type="GO" id="GO:0003824">
    <property type="term" value="F:catalytic activity"/>
    <property type="evidence" value="ECO:0007669"/>
    <property type="project" value="InterPro"/>
</dbReference>
<dbReference type="Gene3D" id="3.20.110.20">
    <property type="match status" value="1"/>
</dbReference>
<proteinExistence type="inferred from homology"/>
<dbReference type="AlphaFoldDB" id="A0A1F4UK71"/>
<dbReference type="PROSITE" id="PS50151">
    <property type="entry name" value="UVR"/>
    <property type="match status" value="1"/>
</dbReference>
<dbReference type="InterPro" id="IPR052046">
    <property type="entry name" value="GH57_Enzymes"/>
</dbReference>
<sequence length="509" mass="60566">MKIALLLHFYQPYSQQKDILDRVVNESYRPLFKGLLANPRAKIIVNIAGTLTKLLMDNHYQDVIEDIKILAEKGQIEFTESSVYHAFLPLIPEKEIERQIEQNRLLNKKLIGNLYNPVGFFSPEMALNDKIFKIASKLGYKWMPASHLASIDGQYEPNFFYKHDKYDLNIFFRNKRVSSLILSAQVRDAQSLIDETRDLHESEKYWFCVMDAETFGHHRVGHEKVLFDILRNSFFDPVTISELLKEVLETKTVNLRDCTWTNEEQDFHLKGRVNSFVLWKDPTNPIHRMQWKLTDFVIKNVNNYVDKKDPKYITARSMLDKAIASDQYWWASAKPWWSLEMIESGAYSLKSVLEKLYGNNEKYLNAEKLYRQIMDKAFYWQRSGLIRKRHLQNSNTFMKEPFKVRAPKEWYNQIILEFEDEMNKASQKRDFEKAVKWRDAILKLDLGTDIYDVLHVVDELWSARDLPQVKPFLEHNWDELSDFAKKYLFDVKTEGELNEWKKRKEEEKR</sequence>
<dbReference type="InterPro" id="IPR011330">
    <property type="entry name" value="Glyco_hydro/deAcase_b/a-brl"/>
</dbReference>
<dbReference type="Gene3D" id="4.10.860.10">
    <property type="entry name" value="UVR domain"/>
    <property type="match status" value="1"/>
</dbReference>
<dbReference type="Pfam" id="PF02151">
    <property type="entry name" value="UVR"/>
    <property type="match status" value="1"/>
</dbReference>
<feature type="domain" description="UVR" evidence="3">
    <location>
        <begin position="412"/>
        <end position="447"/>
    </location>
</feature>
<dbReference type="GO" id="GO:0005975">
    <property type="term" value="P:carbohydrate metabolic process"/>
    <property type="evidence" value="ECO:0007669"/>
    <property type="project" value="InterPro"/>
</dbReference>
<evidence type="ECO:0000313" key="5">
    <source>
        <dbReference type="Proteomes" id="UP000178615"/>
    </source>
</evidence>
<accession>A0A1F4UK71</accession>
<comment type="caution">
    <text evidence="4">The sequence shown here is derived from an EMBL/GenBank/DDBJ whole genome shotgun (WGS) entry which is preliminary data.</text>
</comment>
<keyword evidence="2" id="KW-0119">Carbohydrate metabolism</keyword>
<dbReference type="SUPFAM" id="SSF46600">
    <property type="entry name" value="C-terminal UvrC-binding domain of UvrB"/>
    <property type="match status" value="1"/>
</dbReference>
<dbReference type="PANTHER" id="PTHR36306">
    <property type="entry name" value="ALPHA-AMYLASE-RELATED-RELATED"/>
    <property type="match status" value="1"/>
</dbReference>
<evidence type="ECO:0000256" key="2">
    <source>
        <dbReference type="ARBA" id="ARBA00023277"/>
    </source>
</evidence>
<reference evidence="4 5" key="1">
    <citation type="journal article" date="2016" name="Nat. Commun.">
        <title>Thousands of microbial genomes shed light on interconnected biogeochemical processes in an aquifer system.</title>
        <authorList>
            <person name="Anantharaman K."/>
            <person name="Brown C.T."/>
            <person name="Hug L.A."/>
            <person name="Sharon I."/>
            <person name="Castelle C.J."/>
            <person name="Probst A.J."/>
            <person name="Thomas B.C."/>
            <person name="Singh A."/>
            <person name="Wilkins M.J."/>
            <person name="Karaoz U."/>
            <person name="Brodie E.L."/>
            <person name="Williams K.H."/>
            <person name="Hubbard S.S."/>
            <person name="Banfield J.F."/>
        </authorList>
    </citation>
    <scope>NUCLEOTIDE SEQUENCE [LARGE SCALE GENOMIC DNA]</scope>
</reference>
<gene>
    <name evidence="4" type="ORF">A2V49_02080</name>
</gene>
<dbReference type="Proteomes" id="UP000178615">
    <property type="component" value="Unassembled WGS sequence"/>
</dbReference>
<dbReference type="PANTHER" id="PTHR36306:SF1">
    <property type="entry name" value="ALPHA-AMYLASE-RELATED"/>
    <property type="match status" value="1"/>
</dbReference>
<evidence type="ECO:0000259" key="3">
    <source>
        <dbReference type="PROSITE" id="PS50151"/>
    </source>
</evidence>
<dbReference type="InterPro" id="IPR004300">
    <property type="entry name" value="Glyco_hydro_57_N"/>
</dbReference>
<name>A0A1F4UK71_UNCKA</name>
<dbReference type="InterPro" id="IPR001943">
    <property type="entry name" value="UVR_dom"/>
</dbReference>
<dbReference type="Pfam" id="PF03065">
    <property type="entry name" value="Glyco_hydro_57"/>
    <property type="match status" value="1"/>
</dbReference>
<comment type="similarity">
    <text evidence="1">Belongs to the glycosyl hydrolase 57 family.</text>
</comment>